<evidence type="ECO:0000313" key="3">
    <source>
        <dbReference type="Proteomes" id="UP000076738"/>
    </source>
</evidence>
<dbReference type="SUPFAM" id="SSF51322">
    <property type="entry name" value="Cyanovirin-N"/>
    <property type="match status" value="1"/>
</dbReference>
<accession>A0A167KAK7</accession>
<name>A0A167KAK7_CALVF</name>
<gene>
    <name evidence="2" type="ORF">CALVIDRAFT_565522</name>
</gene>
<dbReference type="OrthoDB" id="2441380at2759"/>
<dbReference type="InterPro" id="IPR036673">
    <property type="entry name" value="Cyanovirin-N_sf"/>
</dbReference>
<evidence type="ECO:0000256" key="1">
    <source>
        <dbReference type="SAM" id="Coils"/>
    </source>
</evidence>
<evidence type="ECO:0000313" key="2">
    <source>
        <dbReference type="EMBL" id="KZO94441.1"/>
    </source>
</evidence>
<dbReference type="EMBL" id="KV417294">
    <property type="protein sequence ID" value="KZO94441.1"/>
    <property type="molecule type" value="Genomic_DNA"/>
</dbReference>
<protein>
    <submittedName>
        <fullName evidence="2">Uncharacterized protein</fullName>
    </submittedName>
</protein>
<feature type="coiled-coil region" evidence="1">
    <location>
        <begin position="119"/>
        <end position="211"/>
    </location>
</feature>
<dbReference type="Gene3D" id="2.30.60.10">
    <property type="entry name" value="Cyanovirin-N"/>
    <property type="match status" value="1"/>
</dbReference>
<keyword evidence="3" id="KW-1185">Reference proteome</keyword>
<dbReference type="Proteomes" id="UP000076738">
    <property type="component" value="Unassembled WGS sequence"/>
</dbReference>
<organism evidence="2 3">
    <name type="scientific">Calocera viscosa (strain TUFC12733)</name>
    <dbReference type="NCBI Taxonomy" id="1330018"/>
    <lineage>
        <taxon>Eukaryota</taxon>
        <taxon>Fungi</taxon>
        <taxon>Dikarya</taxon>
        <taxon>Basidiomycota</taxon>
        <taxon>Agaricomycotina</taxon>
        <taxon>Dacrymycetes</taxon>
        <taxon>Dacrymycetales</taxon>
        <taxon>Dacrymycetaceae</taxon>
        <taxon>Calocera</taxon>
    </lineage>
</organism>
<feature type="coiled-coil region" evidence="1">
    <location>
        <begin position="362"/>
        <end position="417"/>
    </location>
</feature>
<dbReference type="AlphaFoldDB" id="A0A167KAK7"/>
<proteinExistence type="predicted"/>
<keyword evidence="1" id="KW-0175">Coiled coil</keyword>
<reference evidence="2 3" key="1">
    <citation type="journal article" date="2016" name="Mol. Biol. Evol.">
        <title>Comparative Genomics of Early-Diverging Mushroom-Forming Fungi Provides Insights into the Origins of Lignocellulose Decay Capabilities.</title>
        <authorList>
            <person name="Nagy L.G."/>
            <person name="Riley R."/>
            <person name="Tritt A."/>
            <person name="Adam C."/>
            <person name="Daum C."/>
            <person name="Floudas D."/>
            <person name="Sun H."/>
            <person name="Yadav J.S."/>
            <person name="Pangilinan J."/>
            <person name="Larsson K.H."/>
            <person name="Matsuura K."/>
            <person name="Barry K."/>
            <person name="Labutti K."/>
            <person name="Kuo R."/>
            <person name="Ohm R.A."/>
            <person name="Bhattacharya S.S."/>
            <person name="Shirouzu T."/>
            <person name="Yoshinaga Y."/>
            <person name="Martin F.M."/>
            <person name="Grigoriev I.V."/>
            <person name="Hibbett D.S."/>
        </authorList>
    </citation>
    <scope>NUCLEOTIDE SEQUENCE [LARGE SCALE GENOMIC DNA]</scope>
    <source>
        <strain evidence="2 3">TUFC12733</strain>
    </source>
</reference>
<sequence>MATPLTLSFETNQKDLYTKVGNKKKTPAFPLDDILGNDNGQTKWGWQAISLSARGLTIVNGHTLKAELATTTREWKKVELDLRTHIRYDAQKNILEPYDLPRIEAAELKALQAQKAALIEIANAEKLRAEAAEKEAQAAKELAEKAKHEAEVAKKDAEITKKEKAEAEKTFEDWKRQEEVQDKLVEEVHSIEIQERLRKEKELQAIAAQREALHVSKEAELEGKLVQVAHKAELVVGEALSKAEMEEAREITTAFDRLQIEEQLSKTEKRIAEQDTVISSRFVNLGRTYGDYAHLNGEIKERDLKMSLMFQDQSDMYRELSFAHERFSGVDMERLAMKEEQKRVISRFASLQHKFDTTFTKLERVEAEYRKQEAELKHTVDERSRFESKCIRLESEIDELRRENMTLKTLTVDLKAERTAIRAKFENAQTIILGQEVVIKHSEAWKALYDQQVLALRKDLADVNIAMAHLEESYQNTAKAFRTAWTEKEKLQSELIEVKISKTAVEARVVVIEQALQASRAELSQLSKSYEEKDDELRAVAGVKAVLERRLSELSLTHSHERNVTRSLSERLVHVQGNMAENVDWMYDMRQDLSDESKYLYLHYLHNGGAAGLGLKTPPLGRLPSYRSAVNSAAGSPDKKGASIVEKVTEAVEVKVAAQEFQHANGVAVVA</sequence>